<dbReference type="GO" id="GO:0008270">
    <property type="term" value="F:zinc ion binding"/>
    <property type="evidence" value="ECO:0007669"/>
    <property type="project" value="InterPro"/>
</dbReference>
<keyword evidence="9" id="KW-1185">Reference proteome</keyword>
<dbReference type="GO" id="GO:0018456">
    <property type="term" value="F:aryl-alcohol dehydrogenase (NAD+) activity"/>
    <property type="evidence" value="ECO:0007669"/>
    <property type="project" value="UniProtKB-EC"/>
</dbReference>
<dbReference type="EMBL" id="UGQL01000001">
    <property type="protein sequence ID" value="STZ27437.1"/>
    <property type="molecule type" value="Genomic_DNA"/>
</dbReference>
<evidence type="ECO:0000256" key="3">
    <source>
        <dbReference type="ARBA" id="ARBA00022723"/>
    </source>
</evidence>
<keyword evidence="4 6" id="KW-0862">Zinc</keyword>
<dbReference type="Proteomes" id="UP000255024">
    <property type="component" value="Unassembled WGS sequence"/>
</dbReference>
<dbReference type="SUPFAM" id="SSF50129">
    <property type="entry name" value="GroES-like"/>
    <property type="match status" value="1"/>
</dbReference>
<dbReference type="SMART" id="SM00829">
    <property type="entry name" value="PKS_ER"/>
    <property type="match status" value="1"/>
</dbReference>
<evidence type="ECO:0000256" key="5">
    <source>
        <dbReference type="ARBA" id="ARBA00023002"/>
    </source>
</evidence>
<gene>
    <name evidence="8" type="primary">xylB</name>
    <name evidence="8" type="ORF">NCTC11179_00972</name>
</gene>
<evidence type="ECO:0000256" key="6">
    <source>
        <dbReference type="RuleBase" id="RU361277"/>
    </source>
</evidence>
<dbReference type="PANTHER" id="PTHR43350:SF2">
    <property type="entry name" value="GROES-LIKE ZINC-BINDING ALCOHOL DEHYDROGENASE FAMILY PROTEIN"/>
    <property type="match status" value="1"/>
</dbReference>
<evidence type="ECO:0000313" key="9">
    <source>
        <dbReference type="Proteomes" id="UP000255024"/>
    </source>
</evidence>
<evidence type="ECO:0000256" key="2">
    <source>
        <dbReference type="ARBA" id="ARBA00008072"/>
    </source>
</evidence>
<keyword evidence="3 6" id="KW-0479">Metal-binding</keyword>
<dbReference type="AlphaFoldDB" id="A0A378RMN9"/>
<dbReference type="PANTHER" id="PTHR43350">
    <property type="entry name" value="NAD-DEPENDENT ALCOHOL DEHYDROGENASE"/>
    <property type="match status" value="1"/>
</dbReference>
<sequence length="370" mass="39518">MKIKAAVLQEPKSKYTIKDVQLDEPRPDEILVKIVATGICHTDIAVTNQQIPFPIPGILGHEGAGIVEKVGANIQKVAVGDHVVLAPGACGTCEQCIAGHPSYCFNFHKLNLSGKRADGSCAYHDGNQELGGFFFNQSSFATYTLTNESSVVKVTKEIDLALLGPLGCGIQTGAGTVFNVAKPQAGDIIAISGVGPVGLAAIMAAKVAGCTKIIAIDIHEERLTFAKELGATHTINSKNIVEVSQYIRENLAPNGLNHAIDTTAINSVINELVKAMRSNTTVYTLGVMKAGGKLEIDYSPFSFGVAVRSVIEGDSIPDLFIPRLIQLHLDGVFPFDKMITFYELDEINQAVEDSGKGIVIKPIIRMPHQA</sequence>
<evidence type="ECO:0000313" key="8">
    <source>
        <dbReference type="EMBL" id="STZ27437.1"/>
    </source>
</evidence>
<dbReference type="FunFam" id="3.40.50.720:FF:000003">
    <property type="entry name" value="S-(hydroxymethyl)glutathione dehydrogenase"/>
    <property type="match status" value="1"/>
</dbReference>
<protein>
    <submittedName>
        <fullName evidence="8">Aryl-alcohol dehydrogenase</fullName>
        <ecNumber evidence="8">1.1.1.90</ecNumber>
    </submittedName>
</protein>
<dbReference type="CDD" id="cd08278">
    <property type="entry name" value="benzyl_alcohol_DH"/>
    <property type="match status" value="1"/>
</dbReference>
<organism evidence="8 9">
    <name type="scientific">Myroides odoratus</name>
    <name type="common">Flavobacterium odoratum</name>
    <dbReference type="NCBI Taxonomy" id="256"/>
    <lineage>
        <taxon>Bacteria</taxon>
        <taxon>Pseudomonadati</taxon>
        <taxon>Bacteroidota</taxon>
        <taxon>Flavobacteriia</taxon>
        <taxon>Flavobacteriales</taxon>
        <taxon>Flavobacteriaceae</taxon>
        <taxon>Myroides</taxon>
    </lineage>
</organism>
<reference evidence="8 9" key="1">
    <citation type="submission" date="2018-06" db="EMBL/GenBank/DDBJ databases">
        <authorList>
            <consortium name="Pathogen Informatics"/>
            <person name="Doyle S."/>
        </authorList>
    </citation>
    <scope>NUCLEOTIDE SEQUENCE [LARGE SCALE GENOMIC DNA]</scope>
    <source>
        <strain evidence="8 9">NCTC11179</strain>
    </source>
</reference>
<dbReference type="InterPro" id="IPR013154">
    <property type="entry name" value="ADH-like_N"/>
</dbReference>
<dbReference type="Pfam" id="PF00107">
    <property type="entry name" value="ADH_zinc_N"/>
    <property type="match status" value="1"/>
</dbReference>
<dbReference type="Gene3D" id="3.40.50.720">
    <property type="entry name" value="NAD(P)-binding Rossmann-like Domain"/>
    <property type="match status" value="1"/>
</dbReference>
<evidence type="ECO:0000259" key="7">
    <source>
        <dbReference type="SMART" id="SM00829"/>
    </source>
</evidence>
<dbReference type="InterPro" id="IPR002328">
    <property type="entry name" value="ADH_Zn_CS"/>
</dbReference>
<evidence type="ECO:0000256" key="4">
    <source>
        <dbReference type="ARBA" id="ARBA00022833"/>
    </source>
</evidence>
<dbReference type="InterPro" id="IPR036291">
    <property type="entry name" value="NAD(P)-bd_dom_sf"/>
</dbReference>
<dbReference type="SUPFAM" id="SSF51735">
    <property type="entry name" value="NAD(P)-binding Rossmann-fold domains"/>
    <property type="match status" value="1"/>
</dbReference>
<dbReference type="Pfam" id="PF08240">
    <property type="entry name" value="ADH_N"/>
    <property type="match status" value="1"/>
</dbReference>
<dbReference type="InterPro" id="IPR013149">
    <property type="entry name" value="ADH-like_C"/>
</dbReference>
<dbReference type="Gene3D" id="3.90.180.10">
    <property type="entry name" value="Medium-chain alcohol dehydrogenases, catalytic domain"/>
    <property type="match status" value="1"/>
</dbReference>
<comment type="similarity">
    <text evidence="2 6">Belongs to the zinc-containing alcohol dehydrogenase family.</text>
</comment>
<name>A0A378RMN9_MYROD</name>
<dbReference type="EC" id="1.1.1.90" evidence="8"/>
<dbReference type="PROSITE" id="PS00059">
    <property type="entry name" value="ADH_ZINC"/>
    <property type="match status" value="1"/>
</dbReference>
<dbReference type="InterPro" id="IPR011032">
    <property type="entry name" value="GroES-like_sf"/>
</dbReference>
<dbReference type="RefSeq" id="WP_115090370.1">
    <property type="nucleotide sequence ID" value="NZ_CP068107.1"/>
</dbReference>
<keyword evidence="5 8" id="KW-0560">Oxidoreductase</keyword>
<proteinExistence type="inferred from homology"/>
<dbReference type="InterPro" id="IPR020843">
    <property type="entry name" value="ER"/>
</dbReference>
<evidence type="ECO:0000256" key="1">
    <source>
        <dbReference type="ARBA" id="ARBA00001947"/>
    </source>
</evidence>
<accession>A0A378RMN9</accession>
<feature type="domain" description="Enoyl reductase (ER)" evidence="7">
    <location>
        <begin position="15"/>
        <end position="360"/>
    </location>
</feature>
<comment type="cofactor">
    <cofactor evidence="1 6">
        <name>Zn(2+)</name>
        <dbReference type="ChEBI" id="CHEBI:29105"/>
    </cofactor>
</comment>